<feature type="transmembrane region" description="Helical" evidence="8">
    <location>
        <begin position="277"/>
        <end position="304"/>
    </location>
</feature>
<feature type="transmembrane region" description="Helical" evidence="8">
    <location>
        <begin position="615"/>
        <end position="640"/>
    </location>
</feature>
<gene>
    <name evidence="11" type="primary">RvY_15863-1</name>
    <name evidence="11" type="synonym">RvY_15863.1</name>
    <name evidence="11" type="ORF">RvY_15863</name>
</gene>
<dbReference type="PANTHER" id="PTHR11388">
    <property type="entry name" value="ORGANIC ANION TRANSPORTER"/>
    <property type="match status" value="1"/>
</dbReference>
<protein>
    <recommendedName>
        <fullName evidence="8">Solute carrier organic anion transporter family member</fullName>
    </recommendedName>
</protein>
<dbReference type="Proteomes" id="UP000186922">
    <property type="component" value="Unassembled WGS sequence"/>
</dbReference>
<dbReference type="Pfam" id="PF03137">
    <property type="entry name" value="OATP"/>
    <property type="match status" value="1"/>
</dbReference>
<feature type="transmembrane region" description="Helical" evidence="8">
    <location>
        <begin position="482"/>
        <end position="502"/>
    </location>
</feature>
<feature type="transmembrane region" description="Helical" evidence="8">
    <location>
        <begin position="450"/>
        <end position="470"/>
    </location>
</feature>
<dbReference type="SUPFAM" id="SSF103473">
    <property type="entry name" value="MFS general substrate transporter"/>
    <property type="match status" value="1"/>
</dbReference>
<dbReference type="GO" id="GO:0043252">
    <property type="term" value="P:sodium-independent organic anion transport"/>
    <property type="evidence" value="ECO:0007669"/>
    <property type="project" value="TreeGrafter"/>
</dbReference>
<dbReference type="InterPro" id="IPR002350">
    <property type="entry name" value="Kazal_dom"/>
</dbReference>
<reference evidence="11 12" key="1">
    <citation type="journal article" date="2016" name="Nat. Commun.">
        <title>Extremotolerant tardigrade genome and improved radiotolerance of human cultured cells by tardigrade-unique protein.</title>
        <authorList>
            <person name="Hashimoto T."/>
            <person name="Horikawa D.D."/>
            <person name="Saito Y."/>
            <person name="Kuwahara H."/>
            <person name="Kozuka-Hata H."/>
            <person name="Shin-I T."/>
            <person name="Minakuchi Y."/>
            <person name="Ohishi K."/>
            <person name="Motoyama A."/>
            <person name="Aizu T."/>
            <person name="Enomoto A."/>
            <person name="Kondo K."/>
            <person name="Tanaka S."/>
            <person name="Hara Y."/>
            <person name="Koshikawa S."/>
            <person name="Sagara H."/>
            <person name="Miura T."/>
            <person name="Yokobori S."/>
            <person name="Miyagawa K."/>
            <person name="Suzuki Y."/>
            <person name="Kubo T."/>
            <person name="Oyama M."/>
            <person name="Kohara Y."/>
            <person name="Fujiyama A."/>
            <person name="Arakawa K."/>
            <person name="Katayama T."/>
            <person name="Toyoda A."/>
            <person name="Kunieda T."/>
        </authorList>
    </citation>
    <scope>NUCLEOTIDE SEQUENCE [LARGE SCALE GENOMIC DNA]</scope>
    <source>
        <strain evidence="11 12">YOKOZUNA-1</strain>
    </source>
</reference>
<proteinExistence type="inferred from homology"/>
<evidence type="ECO:0000256" key="7">
    <source>
        <dbReference type="ARBA" id="ARBA00023157"/>
    </source>
</evidence>
<feature type="transmembrane region" description="Helical" evidence="8">
    <location>
        <begin position="79"/>
        <end position="98"/>
    </location>
</feature>
<feature type="domain" description="Kazal-like" evidence="10">
    <location>
        <begin position="528"/>
        <end position="587"/>
    </location>
</feature>
<evidence type="ECO:0000256" key="8">
    <source>
        <dbReference type="RuleBase" id="RU362056"/>
    </source>
</evidence>
<feature type="transmembrane region" description="Helical" evidence="8">
    <location>
        <begin position="708"/>
        <end position="730"/>
    </location>
</feature>
<evidence type="ECO:0000256" key="9">
    <source>
        <dbReference type="SAM" id="MobiDB-lite"/>
    </source>
</evidence>
<keyword evidence="8" id="KW-0406">Ion transport</keyword>
<comment type="subcellular location">
    <subcellularLocation>
        <location evidence="1 8">Cell membrane</location>
        <topology evidence="1 8">Multi-pass membrane protein</topology>
    </subcellularLocation>
</comment>
<evidence type="ECO:0000256" key="1">
    <source>
        <dbReference type="ARBA" id="ARBA00004651"/>
    </source>
</evidence>
<evidence type="ECO:0000256" key="3">
    <source>
        <dbReference type="ARBA" id="ARBA00022475"/>
    </source>
</evidence>
<dbReference type="InterPro" id="IPR036058">
    <property type="entry name" value="Kazal_dom_sf"/>
</dbReference>
<feature type="transmembrane region" description="Helical" evidence="8">
    <location>
        <begin position="324"/>
        <end position="348"/>
    </location>
</feature>
<organism evidence="11 12">
    <name type="scientific">Ramazzottius varieornatus</name>
    <name type="common">Water bear</name>
    <name type="synonym">Tardigrade</name>
    <dbReference type="NCBI Taxonomy" id="947166"/>
    <lineage>
        <taxon>Eukaryota</taxon>
        <taxon>Metazoa</taxon>
        <taxon>Ecdysozoa</taxon>
        <taxon>Tardigrada</taxon>
        <taxon>Eutardigrada</taxon>
        <taxon>Parachela</taxon>
        <taxon>Hypsibioidea</taxon>
        <taxon>Ramazzottiidae</taxon>
        <taxon>Ramazzottius</taxon>
    </lineage>
</organism>
<comment type="similarity">
    <text evidence="2 8">Belongs to the organo anion transporter (TC 2.A.60) family.</text>
</comment>
<keyword evidence="12" id="KW-1185">Reference proteome</keyword>
<evidence type="ECO:0000259" key="10">
    <source>
        <dbReference type="PROSITE" id="PS51465"/>
    </source>
</evidence>
<evidence type="ECO:0000256" key="5">
    <source>
        <dbReference type="ARBA" id="ARBA00022989"/>
    </source>
</evidence>
<keyword evidence="4 8" id="KW-0812">Transmembrane</keyword>
<comment type="caution">
    <text evidence="11">The sequence shown here is derived from an EMBL/GenBank/DDBJ whole genome shotgun (WGS) entry which is preliminary data.</text>
</comment>
<keyword evidence="6 8" id="KW-0472">Membrane</keyword>
<dbReference type="EMBL" id="BDGG01000012">
    <property type="protein sequence ID" value="GAV05787.1"/>
    <property type="molecule type" value="Genomic_DNA"/>
</dbReference>
<dbReference type="SUPFAM" id="SSF100895">
    <property type="entry name" value="Kazal-type serine protease inhibitors"/>
    <property type="match status" value="1"/>
</dbReference>
<dbReference type="PROSITE" id="PS51465">
    <property type="entry name" value="KAZAL_2"/>
    <property type="match status" value="1"/>
</dbReference>
<dbReference type="GO" id="GO:0015347">
    <property type="term" value="F:sodium-independent organic anion transmembrane transporter activity"/>
    <property type="evidence" value="ECO:0007669"/>
    <property type="project" value="TreeGrafter"/>
</dbReference>
<dbReference type="GO" id="GO:0016323">
    <property type="term" value="C:basolateral plasma membrane"/>
    <property type="evidence" value="ECO:0007669"/>
    <property type="project" value="TreeGrafter"/>
</dbReference>
<keyword evidence="5 8" id="KW-1133">Transmembrane helix</keyword>
<feature type="transmembrane region" description="Helical" evidence="8">
    <location>
        <begin position="652"/>
        <end position="677"/>
    </location>
</feature>
<keyword evidence="7" id="KW-1015">Disulfide bond</keyword>
<accession>A0A1D1VWF1</accession>
<feature type="compositionally biased region" description="Basic residues" evidence="9">
    <location>
        <begin position="776"/>
        <end position="788"/>
    </location>
</feature>
<dbReference type="PANTHER" id="PTHR11388:SF142">
    <property type="entry name" value="SOLUTE CARRIER ORGANIC ANION TRANSPORTER FAMILY MEMBER 5A1"/>
    <property type="match status" value="1"/>
</dbReference>
<feature type="compositionally biased region" description="Polar residues" evidence="9">
    <location>
        <begin position="789"/>
        <end position="805"/>
    </location>
</feature>
<name>A0A1D1VWF1_RAMVA</name>
<feature type="region of interest" description="Disordered" evidence="9">
    <location>
        <begin position="776"/>
        <end position="805"/>
    </location>
</feature>
<dbReference type="Pfam" id="PF07648">
    <property type="entry name" value="Kazal_2"/>
    <property type="match status" value="1"/>
</dbReference>
<dbReference type="InterPro" id="IPR036259">
    <property type="entry name" value="MFS_trans_sf"/>
</dbReference>
<feature type="transmembrane region" description="Helical" evidence="8">
    <location>
        <begin position="410"/>
        <end position="430"/>
    </location>
</feature>
<feature type="transmembrane region" description="Helical" evidence="8">
    <location>
        <begin position="118"/>
        <end position="139"/>
    </location>
</feature>
<feature type="transmembrane region" description="Helical" evidence="8">
    <location>
        <begin position="146"/>
        <end position="167"/>
    </location>
</feature>
<dbReference type="AlphaFoldDB" id="A0A1D1VWF1"/>
<keyword evidence="3" id="KW-1003">Cell membrane</keyword>
<evidence type="ECO:0000256" key="6">
    <source>
        <dbReference type="ARBA" id="ARBA00023136"/>
    </source>
</evidence>
<evidence type="ECO:0000256" key="2">
    <source>
        <dbReference type="ARBA" id="ARBA00009657"/>
    </source>
</evidence>
<evidence type="ECO:0000256" key="4">
    <source>
        <dbReference type="ARBA" id="ARBA00022692"/>
    </source>
</evidence>
<sequence>MASSVPTIPDEKRAAEGSDTVMPLVPLIPENSVSVNFEPSTSKKLEYEMEEEEKCSLRECGIDGCRPAFIQGCASIKSFTFFCCVLVTVQGVLSGGYLPSVISTLEKRYDMPSGLVSLIPSSYEIGNLITVIFVSYLGTRRYIPRWMAIGVLLMGMGSILFSVPHFMTDKYEGGTVSLANGNLSDLIQDTICQPSEPTRTGSSILEALITFQQTHNLRKPSKCQSGDDQNVISTTNRMYIGIFIAAQVMMGGGGSPIFTLGSTYIDDHVKKENSAMYLGVLYTCIALGPVLGFLLGGFLLRIHVDTISLDDNSYNVDISSPNWIGAWWGGFLFCGCLLLSLAVPFFAFPKSLSKEKAKVLLTDKEKQVTSDHFANMVDRPKDSVEKDAKEYGQDIRGIGEALYKLLSNNVYTVTSLAACAELVIVSGFLVFLPKYLETQFGVSKADANVLIGGVCMPGACFGILVGGWLLKKLELQPIGAVRLLITCNLVCLTMFSALIVFGCDNIKIAGATTDYHNSPSMMSGLFRVNLTSPCNMGCGCSENQLEPICGSDGLTYISPCHAGCKQFDHTGAFHNLQANFSDCSCIPHDHLTNSAHEISVKPLATTGACPRQCDMLIPFIVLVFIMSFTVAVAQMPILMLTMRTVALEERSLAIGLQFVFFRLLAYIPAPIVFGNLIDTTCLLWRTPDCKSSSGGCLLYDIEMFRFKYIGIGAGFKVIALLLFSLDYWLIRRRMRVLQSQEQAEFPGTAMSPTQVMAISLTCLRCTDHKPCGKKCRRKSDHQAKRPRRTSFTSLPGDLTNGSSEA</sequence>
<dbReference type="Gene3D" id="1.20.1250.20">
    <property type="entry name" value="MFS general substrate transporter like domains"/>
    <property type="match status" value="1"/>
</dbReference>
<feature type="transmembrane region" description="Helical" evidence="8">
    <location>
        <begin position="238"/>
        <end position="265"/>
    </location>
</feature>
<evidence type="ECO:0000313" key="11">
    <source>
        <dbReference type="EMBL" id="GAV05787.1"/>
    </source>
</evidence>
<dbReference type="OrthoDB" id="5062115at2759"/>
<dbReference type="GO" id="GO:0006811">
    <property type="term" value="P:monoatomic ion transport"/>
    <property type="evidence" value="ECO:0007669"/>
    <property type="project" value="UniProtKB-KW"/>
</dbReference>
<dbReference type="Gene3D" id="3.30.60.30">
    <property type="match status" value="1"/>
</dbReference>
<evidence type="ECO:0000313" key="12">
    <source>
        <dbReference type="Proteomes" id="UP000186922"/>
    </source>
</evidence>
<dbReference type="NCBIfam" id="TIGR00805">
    <property type="entry name" value="oat"/>
    <property type="match status" value="1"/>
</dbReference>
<keyword evidence="8" id="KW-0813">Transport</keyword>
<dbReference type="InterPro" id="IPR004156">
    <property type="entry name" value="OATP"/>
</dbReference>